<dbReference type="InterPro" id="IPR011993">
    <property type="entry name" value="PH-like_dom_sf"/>
</dbReference>
<dbReference type="FunCoup" id="G0MZF4">
    <property type="interactions" value="1221"/>
</dbReference>
<keyword evidence="2" id="KW-0539">Nucleus</keyword>
<dbReference type="AlphaFoldDB" id="G0MZF4"/>
<feature type="compositionally biased region" description="Polar residues" evidence="3">
    <location>
        <begin position="357"/>
        <end position="367"/>
    </location>
</feature>
<evidence type="ECO:0000256" key="3">
    <source>
        <dbReference type="SAM" id="MobiDB-lite"/>
    </source>
</evidence>
<dbReference type="CDD" id="cd13180">
    <property type="entry name" value="RanBD_RanBP3"/>
    <property type="match status" value="1"/>
</dbReference>
<sequence>MSNKFFKKSTLEEKANKIWSESKSDYSATHSTVNHVQLEKKSLGDIASKSSPEPPSKEKEAEETPTSPQFVFGSKIADRVVKQEGEATNQSESDDKTMSATELFKSAVKKDDDTTAVKNFREEAEQEAERAKETEKQHAGTSAVEIKTGEENDENVFAAPCKIWAFDKERNAYIEKGICNLRINKRVEKGLTHHRIVARTSSGTLRVIINSKIYSDMLVERVDKRFRISAMGPEVQGVQIFLLKIFTKTENTPHSEKFYNTMCDLLKLEKGENSRKRKADCDLNASTVKIKDGKDGEEGEQDQVDEGFVIVNKLTEEEAKEAEQQASNLVGESSSTDDDAVATPEETVANKEDTTVEESSTNPSASS</sequence>
<accession>G0MZF4</accession>
<dbReference type="SMART" id="SM00160">
    <property type="entry name" value="RanBD"/>
    <property type="match status" value="1"/>
</dbReference>
<dbReference type="Gene3D" id="2.30.29.30">
    <property type="entry name" value="Pleckstrin-homology domain (PH domain)/Phosphotyrosine-binding domain (PTB)"/>
    <property type="match status" value="1"/>
</dbReference>
<dbReference type="eggNOG" id="KOG0866">
    <property type="taxonomic scope" value="Eukaryota"/>
</dbReference>
<name>G0MZF4_CAEBE</name>
<comment type="subcellular location">
    <subcellularLocation>
        <location evidence="1">Nucleus</location>
    </subcellularLocation>
</comment>
<dbReference type="SUPFAM" id="SSF50729">
    <property type="entry name" value="PH domain-like"/>
    <property type="match status" value="1"/>
</dbReference>
<protein>
    <recommendedName>
        <fullName evidence="4">RanBD1 domain-containing protein</fullName>
    </recommendedName>
</protein>
<feature type="compositionally biased region" description="Basic and acidic residues" evidence="3">
    <location>
        <begin position="121"/>
        <end position="138"/>
    </location>
</feature>
<evidence type="ECO:0000256" key="2">
    <source>
        <dbReference type="ARBA" id="ARBA00023242"/>
    </source>
</evidence>
<dbReference type="Pfam" id="PF00638">
    <property type="entry name" value="Ran_BP1"/>
    <property type="match status" value="1"/>
</dbReference>
<dbReference type="PANTHER" id="PTHR23138:SF142">
    <property type="entry name" value="RAN-BINDING PROTEIN 3B-RELATED"/>
    <property type="match status" value="1"/>
</dbReference>
<feature type="region of interest" description="Disordered" evidence="3">
    <location>
        <begin position="38"/>
        <end position="99"/>
    </location>
</feature>
<evidence type="ECO:0000259" key="4">
    <source>
        <dbReference type="PROSITE" id="PS50196"/>
    </source>
</evidence>
<organism evidence="6">
    <name type="scientific">Caenorhabditis brenneri</name>
    <name type="common">Nematode worm</name>
    <dbReference type="NCBI Taxonomy" id="135651"/>
    <lineage>
        <taxon>Eukaryota</taxon>
        <taxon>Metazoa</taxon>
        <taxon>Ecdysozoa</taxon>
        <taxon>Nematoda</taxon>
        <taxon>Chromadorea</taxon>
        <taxon>Rhabditida</taxon>
        <taxon>Rhabditina</taxon>
        <taxon>Rhabditomorpha</taxon>
        <taxon>Rhabditoidea</taxon>
        <taxon>Rhabditidae</taxon>
        <taxon>Peloderinae</taxon>
        <taxon>Caenorhabditis</taxon>
    </lineage>
</organism>
<feature type="domain" description="RanBD1" evidence="4">
    <location>
        <begin position="127"/>
        <end position="220"/>
    </location>
</feature>
<dbReference type="OMA" id="INIDEFC"/>
<dbReference type="EMBL" id="GL379822">
    <property type="protein sequence ID" value="EGT48242.1"/>
    <property type="molecule type" value="Genomic_DNA"/>
</dbReference>
<dbReference type="GO" id="GO:0005634">
    <property type="term" value="C:nucleus"/>
    <property type="evidence" value="ECO:0007669"/>
    <property type="project" value="UniProtKB-SubCell"/>
</dbReference>
<dbReference type="PANTHER" id="PTHR23138">
    <property type="entry name" value="RAN BINDING PROTEIN"/>
    <property type="match status" value="1"/>
</dbReference>
<evidence type="ECO:0000313" key="5">
    <source>
        <dbReference type="EMBL" id="EGT48242.1"/>
    </source>
</evidence>
<dbReference type="STRING" id="135651.G0MZF4"/>
<dbReference type="InterPro" id="IPR000156">
    <property type="entry name" value="Ran_bind_dom"/>
</dbReference>
<dbReference type="Proteomes" id="UP000008068">
    <property type="component" value="Unassembled WGS sequence"/>
</dbReference>
<proteinExistence type="predicted"/>
<dbReference type="GO" id="GO:0006611">
    <property type="term" value="P:protein export from nucleus"/>
    <property type="evidence" value="ECO:0007669"/>
    <property type="project" value="TreeGrafter"/>
</dbReference>
<reference evidence="6" key="1">
    <citation type="submission" date="2011-07" db="EMBL/GenBank/DDBJ databases">
        <authorList>
            <consortium name="Caenorhabditis brenneri Sequencing and Analysis Consortium"/>
            <person name="Wilson R.K."/>
        </authorList>
    </citation>
    <scope>NUCLEOTIDE SEQUENCE [LARGE SCALE GENOMIC DNA]</scope>
    <source>
        <strain evidence="6">PB2801</strain>
    </source>
</reference>
<dbReference type="InterPro" id="IPR045255">
    <property type="entry name" value="RanBP1-like"/>
</dbReference>
<gene>
    <name evidence="5" type="ORF">CAEBREN_17370</name>
</gene>
<dbReference type="PROSITE" id="PS50196">
    <property type="entry name" value="RANBD1"/>
    <property type="match status" value="1"/>
</dbReference>
<feature type="compositionally biased region" description="Basic and acidic residues" evidence="3">
    <location>
        <begin position="314"/>
        <end position="323"/>
    </location>
</feature>
<dbReference type="OrthoDB" id="185618at2759"/>
<evidence type="ECO:0000256" key="1">
    <source>
        <dbReference type="ARBA" id="ARBA00004123"/>
    </source>
</evidence>
<dbReference type="InParanoid" id="G0MZF4"/>
<feature type="compositionally biased region" description="Basic and acidic residues" evidence="3">
    <location>
        <begin position="76"/>
        <end position="85"/>
    </location>
</feature>
<dbReference type="HOGENOM" id="CLU_754840_0_0_1"/>
<feature type="region of interest" description="Disordered" evidence="3">
    <location>
        <begin position="121"/>
        <end position="142"/>
    </location>
</feature>
<keyword evidence="6" id="KW-1185">Reference proteome</keyword>
<feature type="region of interest" description="Disordered" evidence="3">
    <location>
        <begin position="292"/>
        <end position="367"/>
    </location>
</feature>
<evidence type="ECO:0000313" key="6">
    <source>
        <dbReference type="Proteomes" id="UP000008068"/>
    </source>
</evidence>
<dbReference type="FunFam" id="2.30.29.30:FF:000838">
    <property type="entry name" value="Associated with RAN (Nuclear import/export) function"/>
    <property type="match status" value="1"/>
</dbReference>